<dbReference type="PANTHER" id="PTHR12832:SF11">
    <property type="entry name" value="LD23868P"/>
    <property type="match status" value="1"/>
</dbReference>
<reference evidence="3" key="1">
    <citation type="submission" date="2020-05" db="UniProtKB">
        <authorList>
            <consortium name="EnsemblMetazoa"/>
        </authorList>
    </citation>
    <scope>IDENTIFICATION</scope>
    <source>
        <strain evidence="3">MAF</strain>
    </source>
</reference>
<protein>
    <submittedName>
        <fullName evidence="3">Uncharacterized protein</fullName>
    </submittedName>
</protein>
<evidence type="ECO:0000256" key="1">
    <source>
        <dbReference type="ARBA" id="ARBA00010954"/>
    </source>
</evidence>
<dbReference type="GO" id="GO:0007165">
    <property type="term" value="P:signal transduction"/>
    <property type="evidence" value="ECO:0007669"/>
    <property type="project" value="TreeGrafter"/>
</dbReference>
<dbReference type="VEuPathDB" id="VectorBase:AMEM003284"/>
<evidence type="ECO:0000313" key="3">
    <source>
        <dbReference type="EnsemblMetazoa" id="AMEM003284-PA"/>
    </source>
</evidence>
<dbReference type="VEuPathDB" id="VectorBase:AMEM21_007116"/>
<dbReference type="Proteomes" id="UP000075903">
    <property type="component" value="Unassembled WGS sequence"/>
</dbReference>
<organism evidence="3 4">
    <name type="scientific">Anopheles merus</name>
    <name type="common">Mosquito</name>
    <dbReference type="NCBI Taxonomy" id="30066"/>
    <lineage>
        <taxon>Eukaryota</taxon>
        <taxon>Metazoa</taxon>
        <taxon>Ecdysozoa</taxon>
        <taxon>Arthropoda</taxon>
        <taxon>Hexapoda</taxon>
        <taxon>Insecta</taxon>
        <taxon>Pterygota</taxon>
        <taxon>Neoptera</taxon>
        <taxon>Endopterygota</taxon>
        <taxon>Diptera</taxon>
        <taxon>Nematocera</taxon>
        <taxon>Culicoidea</taxon>
        <taxon>Culicidae</taxon>
        <taxon>Anophelinae</taxon>
        <taxon>Anopheles</taxon>
    </lineage>
</organism>
<dbReference type="EnsemblMetazoa" id="AMEM003284-RA">
    <property type="protein sequence ID" value="AMEM003284-PA"/>
    <property type="gene ID" value="AMEM003284"/>
</dbReference>
<feature type="region of interest" description="Disordered" evidence="2">
    <location>
        <begin position="291"/>
        <end position="313"/>
    </location>
</feature>
<evidence type="ECO:0000256" key="2">
    <source>
        <dbReference type="SAM" id="MobiDB-lite"/>
    </source>
</evidence>
<dbReference type="InterPro" id="IPR008862">
    <property type="entry name" value="Tcp11"/>
</dbReference>
<sequence length="524" mass="59186">MQCVAAISVIISEQIGGSRRDTMPDNTGRDARMKKEELATEDDKKKLLLDMVTKLMEDASLNSENAQDIGFVMPATDDEPEKFVRLSDLERSLEDMALVHEIAINEKFQLKPTTPGSVGYVVQKTVKDAYWNLMRELLAQQPPCYTMVIQLLLDIKETFKSLLRGNNDRALDAILVVLDEHNIRQLADEHGAAVLEHNAQFIIKIMGMACCPARDAEIAALKREQDPIAQLRGIMEVLDKMKLDMANFVLASTRAQFVRYSVDYERKKFAELQTLCGNQFPATMEWLKRNNPAGRERPSEEGAAGGHNGVSATTGRTVRLTDVLMPDYYIDAYQELIQPGADHPFPELLKLDLERVVQLKEQTMRLSVCATVMQLTCATVPTLANHPRRCDLAAKLAILSADYPGKVELQELLESLCVQVLDCVSAHADEPSGPAVPDAAKQALKTQILRIDRTMTVYSVVWRKMMQYMRELLLTEREEHVPFPVCFRDYRDETVQLAGQFKRIVSHNFEVYGNFYLQSMQEAV</sequence>
<accession>A0A182UTC1</accession>
<dbReference type="Pfam" id="PF05794">
    <property type="entry name" value="Tcp11"/>
    <property type="match status" value="1"/>
</dbReference>
<comment type="similarity">
    <text evidence="1">Belongs to the TCP11 family.</text>
</comment>
<proteinExistence type="inferred from homology"/>
<dbReference type="AlphaFoldDB" id="A0A182UTC1"/>
<keyword evidence="4" id="KW-1185">Reference proteome</keyword>
<name>A0A182UTC1_ANOME</name>
<evidence type="ECO:0000313" key="4">
    <source>
        <dbReference type="Proteomes" id="UP000075903"/>
    </source>
</evidence>
<dbReference type="STRING" id="30066.A0A182UTC1"/>
<dbReference type="PANTHER" id="PTHR12832">
    <property type="entry name" value="TESTIS-SPECIFIC PROTEIN PBS13 T-COMPLEX 11"/>
    <property type="match status" value="1"/>
</dbReference>